<name>A0AAD9TSB6_9ROSI</name>
<protein>
    <recommendedName>
        <fullName evidence="3">CCHC-type domain-containing protein</fullName>
    </recommendedName>
</protein>
<comment type="caution">
    <text evidence="4">The sequence shown here is derived from an EMBL/GenBank/DDBJ whole genome shotgun (WGS) entry which is preliminary data.</text>
</comment>
<feature type="region of interest" description="Disordered" evidence="2">
    <location>
        <begin position="135"/>
        <end position="246"/>
    </location>
</feature>
<evidence type="ECO:0000256" key="1">
    <source>
        <dbReference type="PROSITE-ProRule" id="PRU00047"/>
    </source>
</evidence>
<dbReference type="GO" id="GO:0003676">
    <property type="term" value="F:nucleic acid binding"/>
    <property type="evidence" value="ECO:0007669"/>
    <property type="project" value="InterPro"/>
</dbReference>
<evidence type="ECO:0000313" key="5">
    <source>
        <dbReference type="Proteomes" id="UP001280121"/>
    </source>
</evidence>
<dbReference type="InterPro" id="IPR040256">
    <property type="entry name" value="At4g02000-like"/>
</dbReference>
<evidence type="ECO:0000256" key="2">
    <source>
        <dbReference type="SAM" id="MobiDB-lite"/>
    </source>
</evidence>
<feature type="compositionally biased region" description="Basic and acidic residues" evidence="2">
    <location>
        <begin position="185"/>
        <end position="206"/>
    </location>
</feature>
<reference evidence="4" key="1">
    <citation type="journal article" date="2023" name="Plant J.">
        <title>Genome sequences and population genomics provide insights into the demographic history, inbreeding, and mutation load of two 'living fossil' tree species of Dipteronia.</title>
        <authorList>
            <person name="Feng Y."/>
            <person name="Comes H.P."/>
            <person name="Chen J."/>
            <person name="Zhu S."/>
            <person name="Lu R."/>
            <person name="Zhang X."/>
            <person name="Li P."/>
            <person name="Qiu J."/>
            <person name="Olsen K.M."/>
            <person name="Qiu Y."/>
        </authorList>
    </citation>
    <scope>NUCLEOTIDE SEQUENCE</scope>
    <source>
        <strain evidence="4">KIB01</strain>
    </source>
</reference>
<dbReference type="PANTHER" id="PTHR31286">
    <property type="entry name" value="GLYCINE-RICH CELL WALL STRUCTURAL PROTEIN 1.8-LIKE"/>
    <property type="match status" value="1"/>
</dbReference>
<evidence type="ECO:0000259" key="3">
    <source>
        <dbReference type="PROSITE" id="PS50158"/>
    </source>
</evidence>
<dbReference type="Proteomes" id="UP001280121">
    <property type="component" value="Unassembled WGS sequence"/>
</dbReference>
<gene>
    <name evidence="4" type="ORF">Ddye_023123</name>
</gene>
<accession>A0AAD9TSB6</accession>
<dbReference type="PANTHER" id="PTHR31286:SF167">
    <property type="entry name" value="OS09G0268800 PROTEIN"/>
    <property type="match status" value="1"/>
</dbReference>
<dbReference type="EMBL" id="JANJYI010000007">
    <property type="protein sequence ID" value="KAK2641360.1"/>
    <property type="molecule type" value="Genomic_DNA"/>
</dbReference>
<keyword evidence="1" id="KW-0862">Zinc</keyword>
<keyword evidence="5" id="KW-1185">Reference proteome</keyword>
<feature type="compositionally biased region" description="Basic and acidic residues" evidence="2">
    <location>
        <begin position="148"/>
        <end position="157"/>
    </location>
</feature>
<organism evidence="4 5">
    <name type="scientific">Dipteronia dyeriana</name>
    <dbReference type="NCBI Taxonomy" id="168575"/>
    <lineage>
        <taxon>Eukaryota</taxon>
        <taxon>Viridiplantae</taxon>
        <taxon>Streptophyta</taxon>
        <taxon>Embryophyta</taxon>
        <taxon>Tracheophyta</taxon>
        <taxon>Spermatophyta</taxon>
        <taxon>Magnoliopsida</taxon>
        <taxon>eudicotyledons</taxon>
        <taxon>Gunneridae</taxon>
        <taxon>Pentapetalae</taxon>
        <taxon>rosids</taxon>
        <taxon>malvids</taxon>
        <taxon>Sapindales</taxon>
        <taxon>Sapindaceae</taxon>
        <taxon>Hippocastanoideae</taxon>
        <taxon>Acereae</taxon>
        <taxon>Dipteronia</taxon>
    </lineage>
</organism>
<evidence type="ECO:0000313" key="4">
    <source>
        <dbReference type="EMBL" id="KAK2641360.1"/>
    </source>
</evidence>
<dbReference type="InterPro" id="IPR001878">
    <property type="entry name" value="Znf_CCHC"/>
</dbReference>
<sequence length="246" mass="27439">MSFNSVDFWLQIHNIPLLCMTEDIGTFLGSMIGEVSAVDTGTTSDCSGNFLRVRVRVSVDEPLRRSLRVDLLGEGKVTTMLLRYERLLDYCFRCGRPGHIMEACHDVENGLDMSSDASRKFGVWLRAVSPPKRPFMANGRIGNRSWNKHKESGERRLTSGNRCGSQNNWRERKPSVHGGASGGRNTEDGEAPREKKQVATLEKRNACMDASVEGNSEQPIIAKDEGNMTTMITSDNDEWPSGQQKV</sequence>
<dbReference type="GO" id="GO:0008270">
    <property type="term" value="F:zinc ion binding"/>
    <property type="evidence" value="ECO:0007669"/>
    <property type="project" value="UniProtKB-KW"/>
</dbReference>
<keyword evidence="1" id="KW-0479">Metal-binding</keyword>
<keyword evidence="1" id="KW-0863">Zinc-finger</keyword>
<feature type="domain" description="CCHC-type" evidence="3">
    <location>
        <begin position="91"/>
        <end position="104"/>
    </location>
</feature>
<feature type="compositionally biased region" description="Polar residues" evidence="2">
    <location>
        <begin position="158"/>
        <end position="168"/>
    </location>
</feature>
<dbReference type="InterPro" id="IPR025836">
    <property type="entry name" value="Zn_knuckle_CX2CX4HX4C"/>
</dbReference>
<proteinExistence type="predicted"/>
<dbReference type="AlphaFoldDB" id="A0AAD9TSB6"/>
<dbReference type="PROSITE" id="PS50158">
    <property type="entry name" value="ZF_CCHC"/>
    <property type="match status" value="1"/>
</dbReference>
<dbReference type="Pfam" id="PF14392">
    <property type="entry name" value="zf-CCHC_4"/>
    <property type="match status" value="1"/>
</dbReference>